<feature type="transmembrane region" description="Helical" evidence="2">
    <location>
        <begin position="99"/>
        <end position="118"/>
    </location>
</feature>
<feature type="transmembrane region" description="Helical" evidence="2">
    <location>
        <begin position="188"/>
        <end position="206"/>
    </location>
</feature>
<evidence type="ECO:0000259" key="3">
    <source>
        <dbReference type="Pfam" id="PF01757"/>
    </source>
</evidence>
<keyword evidence="2" id="KW-0812">Transmembrane</keyword>
<feature type="transmembrane region" description="Helical" evidence="2">
    <location>
        <begin position="12"/>
        <end position="33"/>
    </location>
</feature>
<organism evidence="4 5">
    <name type="scientific">Reticulibacter mediterranei</name>
    <dbReference type="NCBI Taxonomy" id="2778369"/>
    <lineage>
        <taxon>Bacteria</taxon>
        <taxon>Bacillati</taxon>
        <taxon>Chloroflexota</taxon>
        <taxon>Ktedonobacteria</taxon>
        <taxon>Ktedonobacterales</taxon>
        <taxon>Reticulibacteraceae</taxon>
        <taxon>Reticulibacter</taxon>
    </lineage>
</organism>
<dbReference type="AlphaFoldDB" id="A0A8J3IP04"/>
<feature type="transmembrane region" description="Helical" evidence="2">
    <location>
        <begin position="375"/>
        <end position="397"/>
    </location>
</feature>
<dbReference type="GO" id="GO:0016747">
    <property type="term" value="F:acyltransferase activity, transferring groups other than amino-acyl groups"/>
    <property type="evidence" value="ECO:0007669"/>
    <property type="project" value="InterPro"/>
</dbReference>
<dbReference type="RefSeq" id="WP_220205819.1">
    <property type="nucleotide sequence ID" value="NZ_BNJK01000001.1"/>
</dbReference>
<keyword evidence="2" id="KW-1133">Transmembrane helix</keyword>
<evidence type="ECO:0000313" key="5">
    <source>
        <dbReference type="Proteomes" id="UP000597444"/>
    </source>
</evidence>
<dbReference type="Pfam" id="PF01757">
    <property type="entry name" value="Acyl_transf_3"/>
    <property type="match status" value="1"/>
</dbReference>
<feature type="transmembrane region" description="Helical" evidence="2">
    <location>
        <begin position="53"/>
        <end position="78"/>
    </location>
</feature>
<keyword evidence="5" id="KW-1185">Reference proteome</keyword>
<dbReference type="GO" id="GO:0016020">
    <property type="term" value="C:membrane"/>
    <property type="evidence" value="ECO:0007669"/>
    <property type="project" value="TreeGrafter"/>
</dbReference>
<protein>
    <submittedName>
        <fullName evidence="4">Acyltransferase</fullName>
    </submittedName>
</protein>
<accession>A0A8J3IP04</accession>
<keyword evidence="4" id="KW-0808">Transferase</keyword>
<feature type="transmembrane region" description="Helical" evidence="2">
    <location>
        <begin position="350"/>
        <end position="369"/>
    </location>
</feature>
<name>A0A8J3IP04_9CHLR</name>
<sequence>MIAHFPNPVQKNAIAVLDGVRAIACLLVIVYHVNLQAQFVHIWPRDQISPAVGSLAVMGWTGVTLFFILSGFLLFMPYAKALIMGDSWPSVRTFFTKRVLRIFPGYYASLFLIVLFAHPEYFQPAHWRELFLFLIFFMDSDTATFQRINGPFWTLAIEWQFYMLLPFLALGFRWLLNRFKVQWRVPALIGCLLLMIAWGLFTRYWGNYFFAHSDATVLMPRESFNYVLFFLYGVGGKFFEDFAIGMLICLCYVYTRNASRDHWLTMRLWRVSPLLWLSGLLWLLFMALWPNVPALAFLEPYIARSGWLVEIGFALGYGLCMMALLFGPFELKRPFEWMPLRWVGGISYSLYIWHLPIIFAFMAYVFPYVQSWHDGVVYALFWVCVALVVFPFSYAFYRFLEWPWIKKGSKLSTKERRATLPQAQEQSAEDESRYATARN</sequence>
<keyword evidence="4" id="KW-0012">Acyltransferase</keyword>
<evidence type="ECO:0000256" key="1">
    <source>
        <dbReference type="SAM" id="MobiDB-lite"/>
    </source>
</evidence>
<dbReference type="EMBL" id="BNJK01000001">
    <property type="protein sequence ID" value="GHO95119.1"/>
    <property type="molecule type" value="Genomic_DNA"/>
</dbReference>
<keyword evidence="2" id="KW-0472">Membrane</keyword>
<dbReference type="PANTHER" id="PTHR23028:SF53">
    <property type="entry name" value="ACYL_TRANSF_3 DOMAIN-CONTAINING PROTEIN"/>
    <property type="match status" value="1"/>
</dbReference>
<gene>
    <name evidence="4" type="ORF">KSF_051670</name>
</gene>
<feature type="transmembrane region" description="Helical" evidence="2">
    <location>
        <begin position="274"/>
        <end position="292"/>
    </location>
</feature>
<dbReference type="GO" id="GO:0000271">
    <property type="term" value="P:polysaccharide biosynthetic process"/>
    <property type="evidence" value="ECO:0007669"/>
    <property type="project" value="TreeGrafter"/>
</dbReference>
<dbReference type="InterPro" id="IPR002656">
    <property type="entry name" value="Acyl_transf_3_dom"/>
</dbReference>
<dbReference type="InterPro" id="IPR050879">
    <property type="entry name" value="Acyltransferase_3"/>
</dbReference>
<feature type="transmembrane region" description="Helical" evidence="2">
    <location>
        <begin position="226"/>
        <end position="253"/>
    </location>
</feature>
<comment type="caution">
    <text evidence="4">The sequence shown here is derived from an EMBL/GenBank/DDBJ whole genome shotgun (WGS) entry which is preliminary data.</text>
</comment>
<proteinExistence type="predicted"/>
<dbReference type="PANTHER" id="PTHR23028">
    <property type="entry name" value="ACETYLTRANSFERASE"/>
    <property type="match status" value="1"/>
</dbReference>
<feature type="domain" description="Acyltransferase 3" evidence="3">
    <location>
        <begin position="16"/>
        <end position="398"/>
    </location>
</feature>
<dbReference type="Proteomes" id="UP000597444">
    <property type="component" value="Unassembled WGS sequence"/>
</dbReference>
<evidence type="ECO:0000256" key="2">
    <source>
        <dbReference type="SAM" id="Phobius"/>
    </source>
</evidence>
<feature type="transmembrane region" description="Helical" evidence="2">
    <location>
        <begin position="159"/>
        <end position="176"/>
    </location>
</feature>
<feature type="region of interest" description="Disordered" evidence="1">
    <location>
        <begin position="417"/>
        <end position="439"/>
    </location>
</feature>
<evidence type="ECO:0000313" key="4">
    <source>
        <dbReference type="EMBL" id="GHO95119.1"/>
    </source>
</evidence>
<feature type="transmembrane region" description="Helical" evidence="2">
    <location>
        <begin position="307"/>
        <end position="329"/>
    </location>
</feature>
<reference evidence="4" key="1">
    <citation type="submission" date="2020-10" db="EMBL/GenBank/DDBJ databases">
        <title>Taxonomic study of unclassified bacteria belonging to the class Ktedonobacteria.</title>
        <authorList>
            <person name="Yabe S."/>
            <person name="Wang C.M."/>
            <person name="Zheng Y."/>
            <person name="Sakai Y."/>
            <person name="Cavaletti L."/>
            <person name="Monciardini P."/>
            <person name="Donadio S."/>
        </authorList>
    </citation>
    <scope>NUCLEOTIDE SEQUENCE</scope>
    <source>
        <strain evidence="4">ID150040</strain>
    </source>
</reference>